<feature type="region of interest" description="Disordered" evidence="1">
    <location>
        <begin position="166"/>
        <end position="193"/>
    </location>
</feature>
<reference evidence="2 3" key="1">
    <citation type="submission" date="2017-08" db="EMBL/GenBank/DDBJ databases">
        <title>Harnessing the power of phylogenomics to disentangle the directionality and signatures of interkingdom host jumping in the parasitic fungal genus Tolypocladium.</title>
        <authorList>
            <person name="Quandt C.A."/>
            <person name="Patterson W."/>
            <person name="Spatafora J.W."/>
        </authorList>
    </citation>
    <scope>NUCLEOTIDE SEQUENCE [LARGE SCALE GENOMIC DNA]</scope>
    <source>
        <strain evidence="2 3">CBS 113982</strain>
    </source>
</reference>
<sequence length="205" mass="21694">MVPIQHHVAAGADRRTPTVNANRQRQPPAPTAPSVQTWRIAQTPKQGRGLGLSKAQVRRFMSKHTPDRPAFSFTSTAGVGVGRLVHRPNLAESTQDSSHAPPMDCAAQTTAARTTSACGPLFGGGRRWTADSGQWPPPEGSSCPTAEICSPPLPLALLPLLSSPLGHKPRAAPAVSSIPRSPRIRSRPETGPDRLLLSDVAPVLL</sequence>
<name>A0A2K3Q601_9HYPO</name>
<evidence type="ECO:0000313" key="3">
    <source>
        <dbReference type="Proteomes" id="UP000236621"/>
    </source>
</evidence>
<feature type="compositionally biased region" description="Low complexity" evidence="1">
    <location>
        <begin position="166"/>
        <end position="181"/>
    </location>
</feature>
<protein>
    <submittedName>
        <fullName evidence="2">Uncharacterized protein</fullName>
    </submittedName>
</protein>
<gene>
    <name evidence="2" type="ORF">TCAP_07025</name>
</gene>
<dbReference type="AlphaFoldDB" id="A0A2K3Q601"/>
<organism evidence="2 3">
    <name type="scientific">Tolypocladium capitatum</name>
    <dbReference type="NCBI Taxonomy" id="45235"/>
    <lineage>
        <taxon>Eukaryota</taxon>
        <taxon>Fungi</taxon>
        <taxon>Dikarya</taxon>
        <taxon>Ascomycota</taxon>
        <taxon>Pezizomycotina</taxon>
        <taxon>Sordariomycetes</taxon>
        <taxon>Hypocreomycetidae</taxon>
        <taxon>Hypocreales</taxon>
        <taxon>Ophiocordycipitaceae</taxon>
        <taxon>Tolypocladium</taxon>
    </lineage>
</organism>
<feature type="region of interest" description="Disordered" evidence="1">
    <location>
        <begin position="1"/>
        <end position="51"/>
    </location>
</feature>
<accession>A0A2K3Q601</accession>
<evidence type="ECO:0000256" key="1">
    <source>
        <dbReference type="SAM" id="MobiDB-lite"/>
    </source>
</evidence>
<dbReference type="Proteomes" id="UP000236621">
    <property type="component" value="Unassembled WGS sequence"/>
</dbReference>
<dbReference type="EMBL" id="NRSZ01001167">
    <property type="protein sequence ID" value="PNY22931.1"/>
    <property type="molecule type" value="Genomic_DNA"/>
</dbReference>
<comment type="caution">
    <text evidence="2">The sequence shown here is derived from an EMBL/GenBank/DDBJ whole genome shotgun (WGS) entry which is preliminary data.</text>
</comment>
<evidence type="ECO:0000313" key="2">
    <source>
        <dbReference type="EMBL" id="PNY22931.1"/>
    </source>
</evidence>
<keyword evidence="3" id="KW-1185">Reference proteome</keyword>
<feature type="compositionally biased region" description="Polar residues" evidence="1">
    <location>
        <begin position="33"/>
        <end position="45"/>
    </location>
</feature>
<proteinExistence type="predicted"/>